<proteinExistence type="inferred from homology"/>
<dbReference type="GO" id="GO:0033180">
    <property type="term" value="C:proton-transporting V-type ATPase, V1 domain"/>
    <property type="evidence" value="ECO:0007669"/>
    <property type="project" value="InterPro"/>
</dbReference>
<dbReference type="InterPro" id="IPR036906">
    <property type="entry name" value="ATPase_V1_fsu_sf"/>
</dbReference>
<dbReference type="PANTHER" id="PTHR13861:SF2">
    <property type="entry name" value="V-TYPE PROTON ATPASE SUBUNIT F"/>
    <property type="match status" value="1"/>
</dbReference>
<gene>
    <name evidence="6" type="ORF">PROFUN_10894</name>
</gene>
<evidence type="ECO:0000256" key="3">
    <source>
        <dbReference type="ARBA" id="ARBA00022781"/>
    </source>
</evidence>
<dbReference type="SUPFAM" id="SSF159468">
    <property type="entry name" value="AtpF-like"/>
    <property type="match status" value="1"/>
</dbReference>
<name>A0A2P6NC82_9EUKA</name>
<dbReference type="OrthoDB" id="10261947at2759"/>
<comment type="caution">
    <text evidence="6">The sequence shown here is derived from an EMBL/GenBank/DDBJ whole genome shotgun (WGS) entry which is preliminary data.</text>
</comment>
<dbReference type="InterPro" id="IPR005772">
    <property type="entry name" value="ATPase_V1-cplx_fsu_euk"/>
</dbReference>
<dbReference type="Pfam" id="PF01990">
    <property type="entry name" value="ATP-synt_F"/>
    <property type="match status" value="1"/>
</dbReference>
<dbReference type="EMBL" id="MDYQ01000122">
    <property type="protein sequence ID" value="PRP81532.1"/>
    <property type="molecule type" value="Genomic_DNA"/>
</dbReference>
<evidence type="ECO:0000313" key="6">
    <source>
        <dbReference type="EMBL" id="PRP81532.1"/>
    </source>
</evidence>
<comment type="function">
    <text evidence="5">Subunit of the V1 complex of vacuolar(H+)-ATPase (V-ATPase), a multisubunit enzyme composed of a peripheral complex (V1) that hydrolyzes ATP and a membrane integral complex (V0) that translocates protons. V-ATPase is responsible for acidifying and maintaining the pH of intracellular compartments.</text>
</comment>
<comment type="similarity">
    <text evidence="1 5">Belongs to the V-ATPase F subunit family.</text>
</comment>
<dbReference type="Proteomes" id="UP000241769">
    <property type="component" value="Unassembled WGS sequence"/>
</dbReference>
<dbReference type="NCBIfam" id="TIGR01101">
    <property type="entry name" value="V_ATP_synt_F"/>
    <property type="match status" value="1"/>
</dbReference>
<reference evidence="6 7" key="1">
    <citation type="journal article" date="2018" name="Genome Biol. Evol.">
        <title>Multiple Roots of Fruiting Body Formation in Amoebozoa.</title>
        <authorList>
            <person name="Hillmann F."/>
            <person name="Forbes G."/>
            <person name="Novohradska S."/>
            <person name="Ferling I."/>
            <person name="Riege K."/>
            <person name="Groth M."/>
            <person name="Westermann M."/>
            <person name="Marz M."/>
            <person name="Spaller T."/>
            <person name="Winckler T."/>
            <person name="Schaap P."/>
            <person name="Glockner G."/>
        </authorList>
    </citation>
    <scope>NUCLEOTIDE SEQUENCE [LARGE SCALE GENOMIC DNA]</scope>
    <source>
        <strain evidence="6 7">Jena</strain>
    </source>
</reference>
<evidence type="ECO:0000256" key="2">
    <source>
        <dbReference type="ARBA" id="ARBA00022448"/>
    </source>
</evidence>
<organism evidence="6 7">
    <name type="scientific">Planoprotostelium fungivorum</name>
    <dbReference type="NCBI Taxonomy" id="1890364"/>
    <lineage>
        <taxon>Eukaryota</taxon>
        <taxon>Amoebozoa</taxon>
        <taxon>Evosea</taxon>
        <taxon>Variosea</taxon>
        <taxon>Cavosteliida</taxon>
        <taxon>Cavosteliaceae</taxon>
        <taxon>Planoprotostelium</taxon>
    </lineage>
</organism>
<dbReference type="Gene3D" id="3.40.50.10580">
    <property type="entry name" value="ATPase, V1 complex, subunit F"/>
    <property type="match status" value="1"/>
</dbReference>
<evidence type="ECO:0000256" key="1">
    <source>
        <dbReference type="ARBA" id="ARBA00010148"/>
    </source>
</evidence>
<accession>A0A2P6NC82</accession>
<dbReference type="STRING" id="1890364.A0A2P6NC82"/>
<dbReference type="PANTHER" id="PTHR13861">
    <property type="entry name" value="VACUOLAR ATP SYNTHASE SUBUNIT F"/>
    <property type="match status" value="1"/>
</dbReference>
<dbReference type="GO" id="GO:0046961">
    <property type="term" value="F:proton-transporting ATPase activity, rotational mechanism"/>
    <property type="evidence" value="ECO:0007669"/>
    <property type="project" value="InterPro"/>
</dbReference>
<evidence type="ECO:0000313" key="7">
    <source>
        <dbReference type="Proteomes" id="UP000241769"/>
    </source>
</evidence>
<dbReference type="InParanoid" id="A0A2P6NC82"/>
<dbReference type="PIRSF" id="PIRSF015945">
    <property type="entry name" value="ATPase_V1_F_euk"/>
    <property type="match status" value="1"/>
</dbReference>
<evidence type="ECO:0000256" key="4">
    <source>
        <dbReference type="ARBA" id="ARBA00023065"/>
    </source>
</evidence>
<keyword evidence="3 5" id="KW-0375">Hydrogen ion transport</keyword>
<dbReference type="FunFam" id="3.40.50.10580:FF:000004">
    <property type="entry name" value="V-type proton ATPase subunit F"/>
    <property type="match status" value="1"/>
</dbReference>
<comment type="subunit">
    <text evidence="5">V-ATPase is a heteromultimeric enzyme made up of two complexes: the ATP-hydrolytic V1 complex and the proton translocation V0 complex.</text>
</comment>
<protein>
    <recommendedName>
        <fullName evidence="5">V-type proton ATPase subunit F</fullName>
    </recommendedName>
</protein>
<dbReference type="FunCoup" id="A0A2P6NC82">
    <property type="interactions" value="605"/>
</dbReference>
<keyword evidence="2 5" id="KW-0813">Transport</keyword>
<sequence length="124" mass="14025">MAGKLKIKNREGGFLIGVIGDEDTVTGFLLPGVGQVDSKRNKNYFVVSSKTPITEIENAFRAMTTRDDLAVILITQHIAEEIRHLIKDYDKLIPTILEIPSKDHPYDKEKDTVMQKVLRMRGTQ</sequence>
<keyword evidence="7" id="KW-1185">Reference proteome</keyword>
<dbReference type="InterPro" id="IPR008218">
    <property type="entry name" value="ATPase_V1-cplx_f_g_su"/>
</dbReference>
<evidence type="ECO:0000256" key="5">
    <source>
        <dbReference type="PIRNR" id="PIRNR015945"/>
    </source>
</evidence>
<keyword evidence="4 5" id="KW-0406">Ion transport</keyword>
<dbReference type="AlphaFoldDB" id="A0A2P6NC82"/>